<sequence>MATATNNTATPPVTGGQPPSAASDHTIPPAAICVTEKCYLRRYEESDAEAMSAAANDPEIAKCMRSTFPSPYSLADAHAFIAHCRALPPPALSFGLFTVQGELAGSLALEPPKGDSIYAGTRELGYWVAPKFWGRGFMTGAVREFTRWAFATVPDLLRIEAAVFEPNKGSQRVLQKVGFVQEGTRRLAAVKNGKQIDEVIFGLIRTDIEA</sequence>
<feature type="compositionally biased region" description="Low complexity" evidence="4">
    <location>
        <begin position="1"/>
        <end position="10"/>
    </location>
</feature>
<comment type="similarity">
    <text evidence="3">Belongs to the acetyltransferase family. RimJ subfamily.</text>
</comment>
<dbReference type="SUPFAM" id="SSF55729">
    <property type="entry name" value="Acyl-CoA N-acyltransferases (Nat)"/>
    <property type="match status" value="1"/>
</dbReference>
<feature type="region of interest" description="Disordered" evidence="4">
    <location>
        <begin position="1"/>
        <end position="26"/>
    </location>
</feature>
<dbReference type="AlphaFoldDB" id="A0A439DG99"/>
<dbReference type="Pfam" id="PF13302">
    <property type="entry name" value="Acetyltransf_3"/>
    <property type="match status" value="1"/>
</dbReference>
<keyword evidence="7" id="KW-1185">Reference proteome</keyword>
<dbReference type="InterPro" id="IPR000182">
    <property type="entry name" value="GNAT_dom"/>
</dbReference>
<organism evidence="6 7">
    <name type="scientific">Xylaria grammica</name>
    <dbReference type="NCBI Taxonomy" id="363999"/>
    <lineage>
        <taxon>Eukaryota</taxon>
        <taxon>Fungi</taxon>
        <taxon>Dikarya</taxon>
        <taxon>Ascomycota</taxon>
        <taxon>Pezizomycotina</taxon>
        <taxon>Sordariomycetes</taxon>
        <taxon>Xylariomycetidae</taxon>
        <taxon>Xylariales</taxon>
        <taxon>Xylariaceae</taxon>
        <taxon>Xylaria</taxon>
    </lineage>
</organism>
<evidence type="ECO:0000256" key="2">
    <source>
        <dbReference type="ARBA" id="ARBA00023315"/>
    </source>
</evidence>
<feature type="domain" description="N-acetyltransferase" evidence="5">
    <location>
        <begin position="46"/>
        <end position="197"/>
    </location>
</feature>
<gene>
    <name evidence="6" type="ORF">EKO27_g1680</name>
</gene>
<keyword evidence="1" id="KW-0808">Transferase</keyword>
<dbReference type="EMBL" id="RYZI01000027">
    <property type="protein sequence ID" value="RWA13437.1"/>
    <property type="molecule type" value="Genomic_DNA"/>
</dbReference>
<dbReference type="InterPro" id="IPR051531">
    <property type="entry name" value="N-acetyltransferase"/>
</dbReference>
<evidence type="ECO:0000256" key="1">
    <source>
        <dbReference type="ARBA" id="ARBA00022679"/>
    </source>
</evidence>
<evidence type="ECO:0000256" key="4">
    <source>
        <dbReference type="SAM" id="MobiDB-lite"/>
    </source>
</evidence>
<dbReference type="PANTHER" id="PTHR43792">
    <property type="entry name" value="GNAT FAMILY, PUTATIVE (AFU_ORTHOLOGUE AFUA_3G00765)-RELATED-RELATED"/>
    <property type="match status" value="1"/>
</dbReference>
<proteinExistence type="inferred from homology"/>
<dbReference type="PANTHER" id="PTHR43792:SF8">
    <property type="entry name" value="[RIBOSOMAL PROTEIN US5]-ALANINE N-ACETYLTRANSFERASE"/>
    <property type="match status" value="1"/>
</dbReference>
<dbReference type="Gene3D" id="3.40.630.30">
    <property type="match status" value="1"/>
</dbReference>
<reference evidence="6 7" key="1">
    <citation type="submission" date="2018-12" db="EMBL/GenBank/DDBJ databases">
        <title>Draft genome sequence of Xylaria grammica IHI A82.</title>
        <authorList>
            <person name="Buettner E."/>
            <person name="Kellner H."/>
        </authorList>
    </citation>
    <scope>NUCLEOTIDE SEQUENCE [LARGE SCALE GENOMIC DNA]</scope>
    <source>
        <strain evidence="6 7">IHI A82</strain>
    </source>
</reference>
<comment type="caution">
    <text evidence="6">The sequence shown here is derived from an EMBL/GenBank/DDBJ whole genome shotgun (WGS) entry which is preliminary data.</text>
</comment>
<evidence type="ECO:0000313" key="7">
    <source>
        <dbReference type="Proteomes" id="UP000286045"/>
    </source>
</evidence>
<protein>
    <recommendedName>
        <fullName evidence="5">N-acetyltransferase domain-containing protein</fullName>
    </recommendedName>
</protein>
<name>A0A439DG99_9PEZI</name>
<evidence type="ECO:0000256" key="3">
    <source>
        <dbReference type="ARBA" id="ARBA00038502"/>
    </source>
</evidence>
<dbReference type="PROSITE" id="PS51186">
    <property type="entry name" value="GNAT"/>
    <property type="match status" value="1"/>
</dbReference>
<dbReference type="Proteomes" id="UP000286045">
    <property type="component" value="Unassembled WGS sequence"/>
</dbReference>
<dbReference type="GO" id="GO:0016747">
    <property type="term" value="F:acyltransferase activity, transferring groups other than amino-acyl groups"/>
    <property type="evidence" value="ECO:0007669"/>
    <property type="project" value="InterPro"/>
</dbReference>
<dbReference type="STRING" id="363999.A0A439DG99"/>
<keyword evidence="2" id="KW-0012">Acyltransferase</keyword>
<evidence type="ECO:0000313" key="6">
    <source>
        <dbReference type="EMBL" id="RWA13437.1"/>
    </source>
</evidence>
<accession>A0A439DG99</accession>
<evidence type="ECO:0000259" key="5">
    <source>
        <dbReference type="PROSITE" id="PS51186"/>
    </source>
</evidence>
<dbReference type="InterPro" id="IPR016181">
    <property type="entry name" value="Acyl_CoA_acyltransferase"/>
</dbReference>